<evidence type="ECO:0000313" key="2">
    <source>
        <dbReference type="Proteomes" id="UP000719942"/>
    </source>
</evidence>
<name>A0ABS7DN39_9FIRM</name>
<organism evidence="1 2">
    <name type="scientific">Caproiciproducens faecalis</name>
    <dbReference type="NCBI Taxonomy" id="2820301"/>
    <lineage>
        <taxon>Bacteria</taxon>
        <taxon>Bacillati</taxon>
        <taxon>Bacillota</taxon>
        <taxon>Clostridia</taxon>
        <taxon>Eubacteriales</taxon>
        <taxon>Acutalibacteraceae</taxon>
        <taxon>Caproiciproducens</taxon>
    </lineage>
</organism>
<keyword evidence="2" id="KW-1185">Reference proteome</keyword>
<dbReference type="RefSeq" id="WP_219965109.1">
    <property type="nucleotide sequence ID" value="NZ_JAGFNZ010000002.1"/>
</dbReference>
<protein>
    <submittedName>
        <fullName evidence="1">Serine/threonine protein phosphatase</fullName>
    </submittedName>
</protein>
<proteinExistence type="predicted"/>
<dbReference type="EMBL" id="JAGFNZ010000002">
    <property type="protein sequence ID" value="MBW7572722.1"/>
    <property type="molecule type" value="Genomic_DNA"/>
</dbReference>
<gene>
    <name evidence="1" type="ORF">J5W02_07830</name>
</gene>
<evidence type="ECO:0000313" key="1">
    <source>
        <dbReference type="EMBL" id="MBW7572722.1"/>
    </source>
</evidence>
<comment type="caution">
    <text evidence="1">The sequence shown here is derived from an EMBL/GenBank/DDBJ whole genome shotgun (WGS) entry which is preliminary data.</text>
</comment>
<sequence length="374" mass="40593">MIGKKQKLQPVAQAVQTAAAASPFAALNSYVPLQTGENRLYAALREAVPIIDAGIDKIIRLIGSFTVHCGNKNAEARLNLFLQNVKVNSMEAGVQSFLNDYLSQLLTYGNAVGEMVVGGGTVAALYNAGLEDVELKAVSPLQTEIFRREPGGSVRVKYPELVFCSALNPAPGSARGVSLLHGLPFVSGILIQIYNTIGVNWERLGNVRFAVTYKPTGDAADRAYAKERAQQIAGEWSRAMQKDSVSDFIAVGDVSIKAIGADNQILDSAVPVREMLEQIVAKLGLPPFLLGLSWSSTERMSSQQADILTSELEAYRRILNPVIHRICSLWLRLNGYDPGFVIEWDDITLQDEIETANARYLNAKAAQLEAAATT</sequence>
<dbReference type="Proteomes" id="UP000719942">
    <property type="component" value="Unassembled WGS sequence"/>
</dbReference>
<reference evidence="1 2" key="1">
    <citation type="submission" date="2021-03" db="EMBL/GenBank/DDBJ databases">
        <title>Caproiciproducens sp. nov. isolated from feces of cow.</title>
        <authorList>
            <person name="Choi J.-Y."/>
        </authorList>
    </citation>
    <scope>NUCLEOTIDE SEQUENCE [LARGE SCALE GENOMIC DNA]</scope>
    <source>
        <strain evidence="1 2">AGMB10547</strain>
    </source>
</reference>
<accession>A0ABS7DN39</accession>